<keyword evidence="1" id="KW-0812">Transmembrane</keyword>
<sequence>MSIDLLASSILTASAAIAIAVVSVGFGQTMSVRLRIAAGLVLWFVFVVGMAATGILSYPSGLGTPGLGVAVVLPIVVLVVLVLRSPDGRLALQSVPLELIVALHAIRVLGVLFLILYTAGRLPAPFAPLAGWGDVLTGLAAVPLAWWLHHQAGRSGRTALWIWNTFGSLDLVLAVGLGAVSTPGPTQLIFVEPGTALMTSLPWLLIPAFLVPLLAAIHLAIFYRLATHRYPDGVNTHSAVRPCA</sequence>
<feature type="transmembrane region" description="Helical" evidence="1">
    <location>
        <begin position="62"/>
        <end position="83"/>
    </location>
</feature>
<feature type="transmembrane region" description="Helical" evidence="1">
    <location>
        <begin position="129"/>
        <end position="148"/>
    </location>
</feature>
<name>A0A191ZJ19_9GAMM</name>
<feature type="transmembrane region" description="Helical" evidence="1">
    <location>
        <begin position="201"/>
        <end position="223"/>
    </location>
</feature>
<evidence type="ECO:0000256" key="1">
    <source>
        <dbReference type="SAM" id="Phobius"/>
    </source>
</evidence>
<feature type="transmembrane region" description="Helical" evidence="1">
    <location>
        <begin position="95"/>
        <end position="117"/>
    </location>
</feature>
<feature type="transmembrane region" description="Helical" evidence="1">
    <location>
        <begin position="160"/>
        <end position="181"/>
    </location>
</feature>
<evidence type="ECO:0000313" key="3">
    <source>
        <dbReference type="Proteomes" id="UP000078596"/>
    </source>
</evidence>
<dbReference type="AlphaFoldDB" id="A0A191ZJ19"/>
<feature type="transmembrane region" description="Helical" evidence="1">
    <location>
        <begin position="6"/>
        <end position="27"/>
    </location>
</feature>
<dbReference type="OrthoDB" id="119652at2"/>
<organism evidence="2 3">
    <name type="scientific">Halothiobacillus diazotrophicus</name>
    <dbReference type="NCBI Taxonomy" id="1860122"/>
    <lineage>
        <taxon>Bacteria</taxon>
        <taxon>Pseudomonadati</taxon>
        <taxon>Pseudomonadota</taxon>
        <taxon>Gammaproteobacteria</taxon>
        <taxon>Chromatiales</taxon>
        <taxon>Halothiobacillaceae</taxon>
        <taxon>Halothiobacillus</taxon>
    </lineage>
</organism>
<proteinExistence type="predicted"/>
<feature type="transmembrane region" description="Helical" evidence="1">
    <location>
        <begin position="34"/>
        <end position="56"/>
    </location>
</feature>
<keyword evidence="1" id="KW-0472">Membrane</keyword>
<dbReference type="RefSeq" id="WP_066101648.1">
    <property type="nucleotide sequence ID" value="NZ_CP016027.1"/>
</dbReference>
<dbReference type="STRING" id="1860122.A9404_11300"/>
<gene>
    <name evidence="2" type="ORF">A9404_11300</name>
</gene>
<protein>
    <submittedName>
        <fullName evidence="2">Uncharacterized protein</fullName>
    </submittedName>
</protein>
<evidence type="ECO:0000313" key="2">
    <source>
        <dbReference type="EMBL" id="ANJ67884.1"/>
    </source>
</evidence>
<keyword evidence="1" id="KW-1133">Transmembrane helix</keyword>
<dbReference type="KEGG" id="haz:A9404_11300"/>
<dbReference type="EMBL" id="CP016027">
    <property type="protein sequence ID" value="ANJ67884.1"/>
    <property type="molecule type" value="Genomic_DNA"/>
</dbReference>
<accession>A0A191ZJ19</accession>
<dbReference type="Proteomes" id="UP000078596">
    <property type="component" value="Chromosome"/>
</dbReference>
<reference evidence="2 3" key="1">
    <citation type="submission" date="2016-06" db="EMBL/GenBank/DDBJ databases">
        <title>Insight into the functional genes involving in sulfur oxidation in Pearl River water.</title>
        <authorList>
            <person name="Luo J."/>
            <person name="Tan X."/>
            <person name="Lin W."/>
        </authorList>
    </citation>
    <scope>NUCLEOTIDE SEQUENCE [LARGE SCALE GENOMIC DNA]</scope>
    <source>
        <strain evidence="2 3">LS2</strain>
    </source>
</reference>
<keyword evidence="3" id="KW-1185">Reference proteome</keyword>